<dbReference type="Proteomes" id="UP000430202">
    <property type="component" value="Unassembled WGS sequence"/>
</dbReference>
<evidence type="ECO:0000313" key="2">
    <source>
        <dbReference type="Proteomes" id="UP000430202"/>
    </source>
</evidence>
<protein>
    <submittedName>
        <fullName evidence="1">Uncharacterized protein</fullName>
    </submittedName>
</protein>
<organism evidence="1 2">
    <name type="scientific">Maribacter litoralis</name>
    <dbReference type="NCBI Taxonomy" id="2059726"/>
    <lineage>
        <taxon>Bacteria</taxon>
        <taxon>Pseudomonadati</taxon>
        <taxon>Bacteroidota</taxon>
        <taxon>Flavobacteriia</taxon>
        <taxon>Flavobacteriales</taxon>
        <taxon>Flavobacteriaceae</taxon>
        <taxon>Maribacter</taxon>
    </lineage>
</organism>
<name>A0A653U1X8_9FLAO</name>
<proteinExistence type="predicted"/>
<accession>A0A653U1X8</accession>
<reference evidence="1 2" key="1">
    <citation type="submission" date="2019-10" db="EMBL/GenBank/DDBJ databases">
        <authorList>
            <person name="Karimi E."/>
        </authorList>
    </citation>
    <scope>NUCLEOTIDE SEQUENCE [LARGE SCALE GENOMIC DNA]</scope>
    <source>
        <strain evidence="1">Maribacter sp. 151</strain>
    </source>
</reference>
<dbReference type="EMBL" id="CABWLR010000004">
    <property type="protein sequence ID" value="VXB87193.1"/>
    <property type="molecule type" value="Genomic_DNA"/>
</dbReference>
<evidence type="ECO:0000313" key="1">
    <source>
        <dbReference type="EMBL" id="VXB87193.1"/>
    </source>
</evidence>
<gene>
    <name evidence="1" type="ORF">MARI151_40118</name>
</gene>
<sequence>MRYQELQHTETLAVAQEVIHQVEALVVQVVHTEAPAAVQEAVAVIALAEVVLVADPTAAEAALEVQVADHLDLLDLQEVAAAEETKINHLSKSKYCYEKIFNFRNTNGMRHW</sequence>
<keyword evidence="2" id="KW-1185">Reference proteome</keyword>
<dbReference type="AlphaFoldDB" id="A0A653U1X8"/>